<dbReference type="InParanoid" id="A0A136JEL3"/>
<accession>A0A136JEL3</accession>
<keyword evidence="3" id="KW-1185">Reference proteome</keyword>
<reference evidence="2 3" key="1">
    <citation type="submission" date="2016-02" db="EMBL/GenBank/DDBJ databases">
        <title>Draft genome sequence of Microdochium bolleyi, a fungal endophyte of beachgrass.</title>
        <authorList>
            <consortium name="DOE Joint Genome Institute"/>
            <person name="David A.S."/>
            <person name="May G."/>
            <person name="Haridas S."/>
            <person name="Lim J."/>
            <person name="Wang M."/>
            <person name="Labutti K."/>
            <person name="Lipzen A."/>
            <person name="Barry K."/>
            <person name="Grigoriev I.V."/>
        </authorList>
    </citation>
    <scope>NUCLEOTIDE SEQUENCE [LARGE SCALE GENOMIC DNA]</scope>
    <source>
        <strain evidence="2 3">J235TASD1</strain>
    </source>
</reference>
<dbReference type="AlphaFoldDB" id="A0A136JEL3"/>
<protein>
    <submittedName>
        <fullName evidence="2">Uncharacterized protein</fullName>
    </submittedName>
</protein>
<dbReference type="Proteomes" id="UP000070501">
    <property type="component" value="Unassembled WGS sequence"/>
</dbReference>
<evidence type="ECO:0000313" key="2">
    <source>
        <dbReference type="EMBL" id="KXJ95603.1"/>
    </source>
</evidence>
<proteinExistence type="predicted"/>
<name>A0A136JEL3_9PEZI</name>
<gene>
    <name evidence="2" type="ORF">Micbo1qcDRAFT_157600</name>
</gene>
<organism evidence="2 3">
    <name type="scientific">Microdochium bolleyi</name>
    <dbReference type="NCBI Taxonomy" id="196109"/>
    <lineage>
        <taxon>Eukaryota</taxon>
        <taxon>Fungi</taxon>
        <taxon>Dikarya</taxon>
        <taxon>Ascomycota</taxon>
        <taxon>Pezizomycotina</taxon>
        <taxon>Sordariomycetes</taxon>
        <taxon>Xylariomycetidae</taxon>
        <taxon>Xylariales</taxon>
        <taxon>Microdochiaceae</taxon>
        <taxon>Microdochium</taxon>
    </lineage>
</organism>
<dbReference type="OrthoDB" id="4668499at2759"/>
<feature type="region of interest" description="Disordered" evidence="1">
    <location>
        <begin position="20"/>
        <end position="66"/>
    </location>
</feature>
<evidence type="ECO:0000256" key="1">
    <source>
        <dbReference type="SAM" id="MobiDB-lite"/>
    </source>
</evidence>
<dbReference type="EMBL" id="KQ964246">
    <property type="protein sequence ID" value="KXJ95603.1"/>
    <property type="molecule type" value="Genomic_DNA"/>
</dbReference>
<evidence type="ECO:0000313" key="3">
    <source>
        <dbReference type="Proteomes" id="UP000070501"/>
    </source>
</evidence>
<sequence length="211" mass="23684">MHIALSTPKTLTCATYLSGSSQRSMGCNESREVDSASMKSFSSSRHPEASPLMSGPAFSQSSAGPSGRFSAQHERLVLELLPFKDAAKFSEWLQSVYVVGAWREFCRDFLAENPASAEPDKTKTAQLARDAIKSSDSKYLLYHPDKTEWLDMDHYVRFIVVVIQDNLLKSLWSKDDAKKSSLEVPKAVYEVLVFLRATLLNHESNPPRYED</sequence>